<sequence length="644" mass="72345">MNALKMESLLDTPTNYLSPHVRNIASVVYSEFERLLSKYGEGVVDGIVPIMIRTLEQVDQLHESNEILQATNIQNEKELDSLTSRLEREIKARRAAEEKVIALEDEIADVRIQTNKKLADFSKLARILEAKCDAADEHIARQEAREVELRRDLASSQNRCNELCTHVAQMERTLNRMRTGTLERPSPSGISQFTLEGKSVDIEEVHQKRSDQDILEEFRVLQPVTSSFPLVTRTLEDDLFDALDETTEYEQYSNEPTSTRVMSDESDDISKALATEVKKLVTENQDLTEMKNALNILKDDLLSRIDDLSGYGFINCILVAISFNLSITTYFDFSNNIILENDLRDCREQLASECGLARQRERQLTQRIQELTSRLWVAEKLLENARTGVIVRCVSEKRLHDLSSTTTAYTETLRRRTQSSEAILTAVPSSSISIESGGKKLSGYNHQECSSKPTTEKSNCAPCSSNTSNATGGGTLHLTKRQIARIIVERNYYKEHYIEFQDRLRAIEIEARTQPGTPQHLRKRDMAHALFSELFEKVRNIADGMKQDFEELIAPSSESLLSSFPPTSSTTSAALWNILGNFVGQAVTYTADVVIGTGSNLPLDVSRPIIAARVNSKLSNASEMNGPSGSSTLKNHPMYTDHLL</sequence>
<dbReference type="InterPro" id="IPR034743">
    <property type="entry name" value="RH1"/>
</dbReference>
<dbReference type="GO" id="GO:0005737">
    <property type="term" value="C:cytoplasm"/>
    <property type="evidence" value="ECO:0007669"/>
    <property type="project" value="TreeGrafter"/>
</dbReference>
<dbReference type="Pfam" id="PF09744">
    <property type="entry name" value="RH1"/>
    <property type="match status" value="1"/>
</dbReference>
<keyword evidence="1" id="KW-0175">Coiled coil</keyword>
<dbReference type="OrthoDB" id="10256043at2759"/>
<dbReference type="GO" id="GO:0030159">
    <property type="term" value="F:signaling receptor complex adaptor activity"/>
    <property type="evidence" value="ECO:0007669"/>
    <property type="project" value="TreeGrafter"/>
</dbReference>
<dbReference type="InterPro" id="IPR032486">
    <property type="entry name" value="JIP_LZII"/>
</dbReference>
<name>A0A158QEP9_HYMDI</name>
<evidence type="ECO:0000313" key="4">
    <source>
        <dbReference type="EMBL" id="VDL60045.1"/>
    </source>
</evidence>
<dbReference type="GO" id="GO:0005078">
    <property type="term" value="F:MAP-kinase scaffold activity"/>
    <property type="evidence" value="ECO:0007669"/>
    <property type="project" value="InterPro"/>
</dbReference>
<dbReference type="GO" id="GO:0019894">
    <property type="term" value="F:kinesin binding"/>
    <property type="evidence" value="ECO:0007669"/>
    <property type="project" value="TreeGrafter"/>
</dbReference>
<feature type="region of interest" description="Disordered" evidence="2">
    <location>
        <begin position="620"/>
        <end position="644"/>
    </location>
</feature>
<feature type="region of interest" description="Disordered" evidence="2">
    <location>
        <begin position="450"/>
        <end position="473"/>
    </location>
</feature>
<dbReference type="Gene3D" id="1.20.5.1000">
    <property type="entry name" value="arf6 gtpase in complex with a specific effector, jip4"/>
    <property type="match status" value="1"/>
</dbReference>
<feature type="compositionally biased region" description="Polar residues" evidence="2">
    <location>
        <begin position="620"/>
        <end position="634"/>
    </location>
</feature>
<organism evidence="6">
    <name type="scientific">Hymenolepis diminuta</name>
    <name type="common">Rat tapeworm</name>
    <dbReference type="NCBI Taxonomy" id="6216"/>
    <lineage>
        <taxon>Eukaryota</taxon>
        <taxon>Metazoa</taxon>
        <taxon>Spiralia</taxon>
        <taxon>Lophotrochozoa</taxon>
        <taxon>Platyhelminthes</taxon>
        <taxon>Cestoda</taxon>
        <taxon>Eucestoda</taxon>
        <taxon>Cyclophyllidea</taxon>
        <taxon>Hymenolepididae</taxon>
        <taxon>Hymenolepis</taxon>
    </lineage>
</organism>
<dbReference type="Pfam" id="PF16471">
    <property type="entry name" value="JIP_LZII"/>
    <property type="match status" value="1"/>
</dbReference>
<dbReference type="PROSITE" id="PS51776">
    <property type="entry name" value="RH1"/>
    <property type="match status" value="1"/>
</dbReference>
<dbReference type="PANTHER" id="PTHR13886:SF4">
    <property type="entry name" value="JNK-INTERACTING PROTEIN 3"/>
    <property type="match status" value="1"/>
</dbReference>
<dbReference type="GO" id="GO:0016192">
    <property type="term" value="P:vesicle-mediated transport"/>
    <property type="evidence" value="ECO:0007669"/>
    <property type="project" value="TreeGrafter"/>
</dbReference>
<evidence type="ECO:0000256" key="2">
    <source>
        <dbReference type="SAM" id="MobiDB-lite"/>
    </source>
</evidence>
<dbReference type="EMBL" id="UYSG01010971">
    <property type="protein sequence ID" value="VDL60045.1"/>
    <property type="molecule type" value="Genomic_DNA"/>
</dbReference>
<reference evidence="6" key="1">
    <citation type="submission" date="2016-04" db="UniProtKB">
        <authorList>
            <consortium name="WormBaseParasite"/>
        </authorList>
    </citation>
    <scope>IDENTIFICATION</scope>
</reference>
<evidence type="ECO:0000313" key="5">
    <source>
        <dbReference type="Proteomes" id="UP000274504"/>
    </source>
</evidence>
<feature type="domain" description="RH1" evidence="3">
    <location>
        <begin position="4"/>
        <end position="92"/>
    </location>
</feature>
<dbReference type="AlphaFoldDB" id="A0A158QEP9"/>
<proteinExistence type="predicted"/>
<dbReference type="WBParaSite" id="HDID_0000772901-mRNA-1">
    <property type="protein sequence ID" value="HDID_0000772901-mRNA-1"/>
    <property type="gene ID" value="HDID_0000772901"/>
</dbReference>
<dbReference type="STRING" id="6216.A0A158QEP9"/>
<evidence type="ECO:0000259" key="3">
    <source>
        <dbReference type="PROSITE" id="PS51776"/>
    </source>
</evidence>
<feature type="compositionally biased region" description="Polar residues" evidence="2">
    <location>
        <begin position="450"/>
        <end position="470"/>
    </location>
</feature>
<protein>
    <submittedName>
        <fullName evidence="6">RH1 domain-containing protein</fullName>
    </submittedName>
</protein>
<accession>A0A158QEP9</accession>
<dbReference type="Proteomes" id="UP000274504">
    <property type="component" value="Unassembled WGS sequence"/>
</dbReference>
<reference evidence="4 5" key="2">
    <citation type="submission" date="2018-11" db="EMBL/GenBank/DDBJ databases">
        <authorList>
            <consortium name="Pathogen Informatics"/>
        </authorList>
    </citation>
    <scope>NUCLEOTIDE SEQUENCE [LARGE SCALE GENOMIC DNA]</scope>
</reference>
<feature type="coiled-coil region" evidence="1">
    <location>
        <begin position="79"/>
        <end position="159"/>
    </location>
</feature>
<gene>
    <name evidence="4" type="ORF">HDID_LOCUS7727</name>
</gene>
<dbReference type="InterPro" id="IPR039911">
    <property type="entry name" value="JIP3/JIP4"/>
</dbReference>
<dbReference type="PANTHER" id="PTHR13886">
    <property type="entry name" value="JNK/SAPK-ASSOCIATED PROTEIN"/>
    <property type="match status" value="1"/>
</dbReference>
<evidence type="ECO:0000256" key="1">
    <source>
        <dbReference type="SAM" id="Coils"/>
    </source>
</evidence>
<evidence type="ECO:0000313" key="6">
    <source>
        <dbReference type="WBParaSite" id="HDID_0000772901-mRNA-1"/>
    </source>
</evidence>